<name>V8CDW4_9HELI</name>
<reference evidence="2 3" key="1">
    <citation type="submission" date="2013-10" db="EMBL/GenBank/DDBJ databases">
        <title>The Genome Sequence of Helicobacter canis NCTC 12740.</title>
        <authorList>
            <consortium name="The Broad Institute Genomics Platform"/>
            <person name="Earl A."/>
            <person name="Fox J.G."/>
            <person name="Shen Z."/>
            <person name="Young S.K."/>
            <person name="Zeng Q."/>
            <person name="Gargeya S."/>
            <person name="Fitzgerald M."/>
            <person name="Abouelleil A."/>
            <person name="Alvarado L."/>
            <person name="Chapman S.B."/>
            <person name="Gainer-Dewar J."/>
            <person name="Goldberg J."/>
            <person name="Griggs A."/>
            <person name="Gujja S."/>
            <person name="Hansen M."/>
            <person name="Howarth C."/>
            <person name="Imamovic A."/>
            <person name="Ireland A."/>
            <person name="Larimer J."/>
            <person name="McCowan C."/>
            <person name="Murphy C."/>
            <person name="Pearson M."/>
            <person name="Poon T.W."/>
            <person name="Priest M."/>
            <person name="Roberts A."/>
            <person name="Saif S."/>
            <person name="Shea T."/>
            <person name="Sykes S."/>
            <person name="Wortman J."/>
            <person name="Nusbaum C."/>
            <person name="Birren B."/>
        </authorList>
    </citation>
    <scope>NUCLEOTIDE SEQUENCE [LARGE SCALE GENOMIC DNA]</scope>
    <source>
        <strain evidence="2 3">NCTC 12740</strain>
    </source>
</reference>
<keyword evidence="1" id="KW-0472">Membrane</keyword>
<keyword evidence="1" id="KW-1133">Transmembrane helix</keyword>
<keyword evidence="3" id="KW-1185">Reference proteome</keyword>
<sequence>MITFLFNNRRVIYKLLTYRYAHIFYVFVLRNIGFISVPLLDLLGYSHISFYVSIMVLFLTPLSIFFAYAMLGFGFSPAQCAAYFVGGVIDTQWLQECLKSVGIYTDKGATNDNSSSK</sequence>
<feature type="transmembrane region" description="Helical" evidence="1">
    <location>
        <begin position="48"/>
        <end position="71"/>
    </location>
</feature>
<feature type="transmembrane region" description="Helical" evidence="1">
    <location>
        <begin position="20"/>
        <end position="42"/>
    </location>
</feature>
<dbReference type="Proteomes" id="UP000018688">
    <property type="component" value="Unassembled WGS sequence"/>
</dbReference>
<organism evidence="2 3">
    <name type="scientific">Helicobacter canis NCTC 12740</name>
    <dbReference type="NCBI Taxonomy" id="1357399"/>
    <lineage>
        <taxon>Bacteria</taxon>
        <taxon>Pseudomonadati</taxon>
        <taxon>Campylobacterota</taxon>
        <taxon>Epsilonproteobacteria</taxon>
        <taxon>Campylobacterales</taxon>
        <taxon>Helicobacteraceae</taxon>
        <taxon>Helicobacter</taxon>
    </lineage>
</organism>
<comment type="caution">
    <text evidence="2">The sequence shown here is derived from an EMBL/GenBank/DDBJ whole genome shotgun (WGS) entry which is preliminary data.</text>
</comment>
<dbReference type="EMBL" id="AZJJ01000007">
    <property type="protein sequence ID" value="ETD25603.1"/>
    <property type="molecule type" value="Genomic_DNA"/>
</dbReference>
<proteinExistence type="predicted"/>
<dbReference type="RefSeq" id="WP_023930441.1">
    <property type="nucleotide sequence ID" value="NZ_KI669458.1"/>
</dbReference>
<evidence type="ECO:0000256" key="1">
    <source>
        <dbReference type="SAM" id="Phobius"/>
    </source>
</evidence>
<accession>V8CDW4</accession>
<keyword evidence="1" id="KW-0812">Transmembrane</keyword>
<dbReference type="HOGENOM" id="CLU_2205183_0_0_7"/>
<protein>
    <submittedName>
        <fullName evidence="2">Uncharacterized protein</fullName>
    </submittedName>
</protein>
<evidence type="ECO:0000313" key="2">
    <source>
        <dbReference type="EMBL" id="ETD25603.1"/>
    </source>
</evidence>
<dbReference type="eggNOG" id="ENOG50300UP">
    <property type="taxonomic scope" value="Bacteria"/>
</dbReference>
<dbReference type="AlphaFoldDB" id="V8CDW4"/>
<evidence type="ECO:0000313" key="3">
    <source>
        <dbReference type="Proteomes" id="UP000018688"/>
    </source>
</evidence>
<gene>
    <name evidence="2" type="ORF">HMPREF2087_01431</name>
</gene>
<dbReference type="STRING" id="1357399.HMPREF2087_01431"/>